<keyword evidence="1" id="KW-0812">Transmembrane</keyword>
<organism evidence="2 3">
    <name type="scientific">Grifola frondosa</name>
    <name type="common">Maitake</name>
    <name type="synonym">Polyporus frondosus</name>
    <dbReference type="NCBI Taxonomy" id="5627"/>
    <lineage>
        <taxon>Eukaryota</taxon>
        <taxon>Fungi</taxon>
        <taxon>Dikarya</taxon>
        <taxon>Basidiomycota</taxon>
        <taxon>Agaricomycotina</taxon>
        <taxon>Agaricomycetes</taxon>
        <taxon>Polyporales</taxon>
        <taxon>Grifolaceae</taxon>
        <taxon>Grifola</taxon>
    </lineage>
</organism>
<feature type="transmembrane region" description="Helical" evidence="1">
    <location>
        <begin position="44"/>
        <end position="66"/>
    </location>
</feature>
<name>A0A1C7M3W2_GRIFR</name>
<dbReference type="Proteomes" id="UP000092993">
    <property type="component" value="Unassembled WGS sequence"/>
</dbReference>
<keyword evidence="3" id="KW-1185">Reference proteome</keyword>
<sequence>MSLRQRIPFRYFDAEEETERVLDEQEQEELIQDLRRQSDSSNNLYVTLLHVLLALSGIVHLIYLYSPTKESPFSALLGSHSPAPPIPLASAFDVLHMLLHLHLHLHLLHPEHPIRRMLSSAPNIPFPLPLTHPLILTAPALAPVLSLLLRRDWRDALWWSVASGMTWLVYSTLKWIQKNEEDIHELEKMQYDARGA</sequence>
<dbReference type="EMBL" id="LUGG01000011">
    <property type="protein sequence ID" value="OBZ71542.1"/>
    <property type="molecule type" value="Genomic_DNA"/>
</dbReference>
<comment type="caution">
    <text evidence="2">The sequence shown here is derived from an EMBL/GenBank/DDBJ whole genome shotgun (WGS) entry which is preliminary data.</text>
</comment>
<gene>
    <name evidence="2" type="ORF">A0H81_08427</name>
</gene>
<protein>
    <submittedName>
        <fullName evidence="2">Uncharacterized protein</fullName>
    </submittedName>
</protein>
<accession>A0A1C7M3W2</accession>
<reference evidence="2 3" key="1">
    <citation type="submission" date="2016-03" db="EMBL/GenBank/DDBJ databases">
        <title>Whole genome sequencing of Grifola frondosa 9006-11.</title>
        <authorList>
            <person name="Min B."/>
            <person name="Park H."/>
            <person name="Kim J.-G."/>
            <person name="Cho H."/>
            <person name="Oh Y.-L."/>
            <person name="Kong W.-S."/>
            <person name="Choi I.-G."/>
        </authorList>
    </citation>
    <scope>NUCLEOTIDE SEQUENCE [LARGE SCALE GENOMIC DNA]</scope>
    <source>
        <strain evidence="2 3">9006-11</strain>
    </source>
</reference>
<evidence type="ECO:0000256" key="1">
    <source>
        <dbReference type="SAM" id="Phobius"/>
    </source>
</evidence>
<evidence type="ECO:0000313" key="3">
    <source>
        <dbReference type="Proteomes" id="UP000092993"/>
    </source>
</evidence>
<dbReference type="AlphaFoldDB" id="A0A1C7M3W2"/>
<dbReference type="OMA" id="QRVPFRF"/>
<keyword evidence="1" id="KW-1133">Transmembrane helix</keyword>
<proteinExistence type="predicted"/>
<keyword evidence="1" id="KW-0472">Membrane</keyword>
<feature type="transmembrane region" description="Helical" evidence="1">
    <location>
        <begin position="126"/>
        <end position="150"/>
    </location>
</feature>
<evidence type="ECO:0000313" key="2">
    <source>
        <dbReference type="EMBL" id="OBZ71542.1"/>
    </source>
</evidence>